<feature type="domain" description="Acyltransferase 3" evidence="8">
    <location>
        <begin position="27"/>
        <end position="323"/>
    </location>
</feature>
<evidence type="ECO:0000256" key="5">
    <source>
        <dbReference type="ARBA" id="ARBA00022989"/>
    </source>
</evidence>
<feature type="transmembrane region" description="Helical" evidence="7">
    <location>
        <begin position="96"/>
        <end position="117"/>
    </location>
</feature>
<keyword evidence="4 7" id="KW-0812">Transmembrane</keyword>
<keyword evidence="9" id="KW-0012">Acyltransferase</keyword>
<evidence type="ECO:0000256" key="4">
    <source>
        <dbReference type="ARBA" id="ARBA00022692"/>
    </source>
</evidence>
<dbReference type="RefSeq" id="WP_194556722.1">
    <property type="nucleotide sequence ID" value="NZ_JADKMY010000002.1"/>
</dbReference>
<dbReference type="PANTHER" id="PTHR40074:SF2">
    <property type="entry name" value="O-ACETYLTRANSFERASE WECH"/>
    <property type="match status" value="1"/>
</dbReference>
<keyword evidence="5 7" id="KW-1133">Transmembrane helix</keyword>
<organism evidence="9 10">
    <name type="scientific">Corynebacterium suicordis DSM 45110</name>
    <dbReference type="NCBI Taxonomy" id="1121369"/>
    <lineage>
        <taxon>Bacteria</taxon>
        <taxon>Bacillati</taxon>
        <taxon>Actinomycetota</taxon>
        <taxon>Actinomycetes</taxon>
        <taxon>Mycobacteriales</taxon>
        <taxon>Corynebacteriaceae</taxon>
        <taxon>Corynebacterium</taxon>
    </lineage>
</organism>
<evidence type="ECO:0000313" key="10">
    <source>
        <dbReference type="Proteomes" id="UP000635902"/>
    </source>
</evidence>
<sequence>MKPSDSGPRPQLARSQERTAAATRRIEWADCAKGLSIIGVCLMHVVTGVPGGMETPWFWVSTVLDPLRMPLFFLISGMFAHRIISWNAETLWFRRLWFLLVPYLVYSPVQAATRLYIEDSLSLTHVVKAVIVGDPGLWFLYTLMAYNLAAVLLRRQPPWLAVALSFVPAIVAAMAGLMVIQGVYQALTYAPIFFLGLHYRSLFFSISHHAGQLLSVAAAVVLFALGELLYRGMDIYYFEGWSEIIASQQSMLMQARILAAVPMGIMLAVWISYLPVLKSIFGFVGRNTLPIYVSHHAFLALFDLIIYPHLWETQPQLRPSIENPDLRVLWGILICITAGAVFYGLSKVPVVKWTMYPPPLRKPAR</sequence>
<evidence type="ECO:0000256" key="3">
    <source>
        <dbReference type="ARBA" id="ARBA00022475"/>
    </source>
</evidence>
<name>A0ABR9ZL41_9CORY</name>
<dbReference type="EMBL" id="JADKMY010000002">
    <property type="protein sequence ID" value="MBF4553826.1"/>
    <property type="molecule type" value="Genomic_DNA"/>
</dbReference>
<gene>
    <name evidence="9" type="ORF">IRY30_07000</name>
</gene>
<accession>A0ABR9ZL41</accession>
<evidence type="ECO:0000256" key="2">
    <source>
        <dbReference type="ARBA" id="ARBA00007400"/>
    </source>
</evidence>
<evidence type="ECO:0000256" key="1">
    <source>
        <dbReference type="ARBA" id="ARBA00004651"/>
    </source>
</evidence>
<keyword evidence="10" id="KW-1185">Reference proteome</keyword>
<feature type="transmembrane region" description="Helical" evidence="7">
    <location>
        <begin position="213"/>
        <end position="233"/>
    </location>
</feature>
<keyword evidence="6 7" id="KW-0472">Membrane</keyword>
<feature type="transmembrane region" description="Helical" evidence="7">
    <location>
        <begin position="160"/>
        <end position="180"/>
    </location>
</feature>
<dbReference type="InterPro" id="IPR002656">
    <property type="entry name" value="Acyl_transf_3_dom"/>
</dbReference>
<comment type="similarity">
    <text evidence="2">Belongs to the acyltransferase 3 family.</text>
</comment>
<dbReference type="PANTHER" id="PTHR40074">
    <property type="entry name" value="O-ACETYLTRANSFERASE WECH"/>
    <property type="match status" value="1"/>
</dbReference>
<feature type="transmembrane region" description="Helical" evidence="7">
    <location>
        <begin position="67"/>
        <end position="84"/>
    </location>
</feature>
<evidence type="ECO:0000256" key="7">
    <source>
        <dbReference type="SAM" id="Phobius"/>
    </source>
</evidence>
<dbReference type="Pfam" id="PF01757">
    <property type="entry name" value="Acyl_transf_3"/>
    <property type="match status" value="1"/>
</dbReference>
<evidence type="ECO:0000259" key="8">
    <source>
        <dbReference type="Pfam" id="PF01757"/>
    </source>
</evidence>
<evidence type="ECO:0000256" key="6">
    <source>
        <dbReference type="ARBA" id="ARBA00023136"/>
    </source>
</evidence>
<dbReference type="Proteomes" id="UP000635902">
    <property type="component" value="Unassembled WGS sequence"/>
</dbReference>
<protein>
    <submittedName>
        <fullName evidence="9">Acyltransferase family protein</fullName>
    </submittedName>
</protein>
<comment type="subcellular location">
    <subcellularLocation>
        <location evidence="1">Cell membrane</location>
        <topology evidence="1">Multi-pass membrane protein</topology>
    </subcellularLocation>
</comment>
<reference evidence="9 10" key="1">
    <citation type="submission" date="2020-10" db="EMBL/GenBank/DDBJ databases">
        <title>Novel species in genus Corynebacterium.</title>
        <authorList>
            <person name="Zhang G."/>
        </authorList>
    </citation>
    <scope>NUCLEOTIDE SEQUENCE [LARGE SCALE GENOMIC DNA]</scope>
    <source>
        <strain evidence="9 10">DSM 45110</strain>
    </source>
</reference>
<comment type="caution">
    <text evidence="9">The sequence shown here is derived from an EMBL/GenBank/DDBJ whole genome shotgun (WGS) entry which is preliminary data.</text>
</comment>
<feature type="transmembrane region" description="Helical" evidence="7">
    <location>
        <begin position="289"/>
        <end position="308"/>
    </location>
</feature>
<feature type="transmembrane region" description="Helical" evidence="7">
    <location>
        <begin position="253"/>
        <end position="277"/>
    </location>
</feature>
<dbReference type="GO" id="GO:0016746">
    <property type="term" value="F:acyltransferase activity"/>
    <property type="evidence" value="ECO:0007669"/>
    <property type="project" value="UniProtKB-KW"/>
</dbReference>
<feature type="transmembrane region" description="Helical" evidence="7">
    <location>
        <begin position="137"/>
        <end position="153"/>
    </location>
</feature>
<feature type="transmembrane region" description="Helical" evidence="7">
    <location>
        <begin position="328"/>
        <end position="345"/>
    </location>
</feature>
<evidence type="ECO:0000313" key="9">
    <source>
        <dbReference type="EMBL" id="MBF4553826.1"/>
    </source>
</evidence>
<keyword evidence="9" id="KW-0808">Transferase</keyword>
<proteinExistence type="inferred from homology"/>
<keyword evidence="3" id="KW-1003">Cell membrane</keyword>
<feature type="transmembrane region" description="Helical" evidence="7">
    <location>
        <begin position="186"/>
        <end position="206"/>
    </location>
</feature>